<sequence>MTPDRALRASIAAATGLALVFGPAAGIAMADQAVAVDTVFDRSVGLQGVQNARDVGGYRTVDGRVVRTGLVYRTGQLDKATPADLASLGERGVRVVDDLRTGYERAVAPERVPAGAVGNWNDVIGHAPPQTLVTTLTGGDDLYRAFVTAPGANVAFAAVLRDVIEIRDGAVLYHCTAGKDRTGWATAVLLTLLGVDRATVTEDYLLSNRYRNAGPDDPLNGVRSEWLDAAFDQVNRTYGGFDAYARDGLGLADADLAALKGKMLA</sequence>
<protein>
    <submittedName>
        <fullName evidence="3">Tyrosine-protein phosphatase</fullName>
        <ecNumber evidence="3">3.1.3.48</ecNumber>
    </submittedName>
</protein>
<dbReference type="Proteomes" id="UP001611415">
    <property type="component" value="Unassembled WGS sequence"/>
</dbReference>
<reference evidence="3 4" key="1">
    <citation type="submission" date="2024-10" db="EMBL/GenBank/DDBJ databases">
        <title>The Natural Products Discovery Center: Release of the First 8490 Sequenced Strains for Exploring Actinobacteria Biosynthetic Diversity.</title>
        <authorList>
            <person name="Kalkreuter E."/>
            <person name="Kautsar S.A."/>
            <person name="Yang D."/>
            <person name="Bader C.D."/>
            <person name="Teijaro C.N."/>
            <person name="Fluegel L."/>
            <person name="Davis C.M."/>
            <person name="Simpson J.R."/>
            <person name="Lauterbach L."/>
            <person name="Steele A.D."/>
            <person name="Gui C."/>
            <person name="Meng S."/>
            <person name="Li G."/>
            <person name="Viehrig K."/>
            <person name="Ye F."/>
            <person name="Su P."/>
            <person name="Kiefer A.F."/>
            <person name="Nichols A."/>
            <person name="Cepeda A.J."/>
            <person name="Yan W."/>
            <person name="Fan B."/>
            <person name="Jiang Y."/>
            <person name="Adhikari A."/>
            <person name="Zheng C.-J."/>
            <person name="Schuster L."/>
            <person name="Cowan T.M."/>
            <person name="Smanski M.J."/>
            <person name="Chevrette M.G."/>
            <person name="De Carvalho L.P.S."/>
            <person name="Shen B."/>
        </authorList>
    </citation>
    <scope>NUCLEOTIDE SEQUENCE [LARGE SCALE GENOMIC DNA]</scope>
    <source>
        <strain evidence="3 4">NPDC019275</strain>
    </source>
</reference>
<dbReference type="GO" id="GO:0004725">
    <property type="term" value="F:protein tyrosine phosphatase activity"/>
    <property type="evidence" value="ECO:0007669"/>
    <property type="project" value="UniProtKB-EC"/>
</dbReference>
<comment type="caution">
    <text evidence="3">The sequence shown here is derived from an EMBL/GenBank/DDBJ whole genome shotgun (WGS) entry which is preliminary data.</text>
</comment>
<dbReference type="InterPro" id="IPR029021">
    <property type="entry name" value="Prot-tyrosine_phosphatase-like"/>
</dbReference>
<dbReference type="PANTHER" id="PTHR31126:SF1">
    <property type="entry name" value="TYROSINE SPECIFIC PROTEIN PHOSPHATASES DOMAIN-CONTAINING PROTEIN"/>
    <property type="match status" value="1"/>
</dbReference>
<dbReference type="EMBL" id="JBIRYO010000001">
    <property type="protein sequence ID" value="MFI2472089.1"/>
    <property type="molecule type" value="Genomic_DNA"/>
</dbReference>
<gene>
    <name evidence="3" type="ORF">ACH49W_01815</name>
</gene>
<comment type="similarity">
    <text evidence="1">Belongs to the protein-tyrosine phosphatase family.</text>
</comment>
<dbReference type="Pfam" id="PF13350">
    <property type="entry name" value="Y_phosphatase3"/>
    <property type="match status" value="1"/>
</dbReference>
<dbReference type="SUPFAM" id="SSF52799">
    <property type="entry name" value="(Phosphotyrosine protein) phosphatases II"/>
    <property type="match status" value="1"/>
</dbReference>
<feature type="signal peptide" evidence="2">
    <location>
        <begin position="1"/>
        <end position="30"/>
    </location>
</feature>
<evidence type="ECO:0000256" key="2">
    <source>
        <dbReference type="SAM" id="SignalP"/>
    </source>
</evidence>
<evidence type="ECO:0000256" key="1">
    <source>
        <dbReference type="ARBA" id="ARBA00009580"/>
    </source>
</evidence>
<keyword evidence="2" id="KW-0732">Signal</keyword>
<name>A0ABW7WSA5_9NOCA</name>
<dbReference type="InterPro" id="IPR026893">
    <property type="entry name" value="Tyr/Ser_Pase_IphP-type"/>
</dbReference>
<dbReference type="Gene3D" id="3.90.190.10">
    <property type="entry name" value="Protein tyrosine phosphatase superfamily"/>
    <property type="match status" value="1"/>
</dbReference>
<accession>A0ABW7WSA5</accession>
<feature type="chain" id="PRO_5045577543" evidence="2">
    <location>
        <begin position="31"/>
        <end position="265"/>
    </location>
</feature>
<dbReference type="EC" id="3.1.3.48" evidence="3"/>
<evidence type="ECO:0000313" key="4">
    <source>
        <dbReference type="Proteomes" id="UP001611415"/>
    </source>
</evidence>
<evidence type="ECO:0000313" key="3">
    <source>
        <dbReference type="EMBL" id="MFI2472089.1"/>
    </source>
</evidence>
<proteinExistence type="inferred from homology"/>
<keyword evidence="3" id="KW-0378">Hydrolase</keyword>
<keyword evidence="4" id="KW-1185">Reference proteome</keyword>
<organism evidence="3 4">
    <name type="scientific">Nocardia xishanensis</name>
    <dbReference type="NCBI Taxonomy" id="238964"/>
    <lineage>
        <taxon>Bacteria</taxon>
        <taxon>Bacillati</taxon>
        <taxon>Actinomycetota</taxon>
        <taxon>Actinomycetes</taxon>
        <taxon>Mycobacteriales</taxon>
        <taxon>Nocardiaceae</taxon>
        <taxon>Nocardia</taxon>
    </lineage>
</organism>
<dbReference type="RefSeq" id="WP_397090582.1">
    <property type="nucleotide sequence ID" value="NZ_JBIRYO010000001.1"/>
</dbReference>
<dbReference type="PANTHER" id="PTHR31126">
    <property type="entry name" value="TYROSINE-PROTEIN PHOSPHATASE"/>
    <property type="match status" value="1"/>
</dbReference>